<reference evidence="1 2" key="1">
    <citation type="journal article" date="2012" name="J. Bacteriol.">
        <title>Genome sequence of Thalassospira xiamenensis type strain M-5.</title>
        <authorList>
            <person name="Lai Q."/>
            <person name="Shao Z."/>
        </authorList>
    </citation>
    <scope>NUCLEOTIDE SEQUENCE [LARGE SCALE GENOMIC DNA]</scope>
    <source>
        <strain evidence="1 2">M-5</strain>
    </source>
</reference>
<dbReference type="AlphaFoldDB" id="A0AB72UE95"/>
<evidence type="ECO:0000313" key="1">
    <source>
        <dbReference type="EMBL" id="AJD52463.1"/>
    </source>
</evidence>
<dbReference type="Proteomes" id="UP000007127">
    <property type="component" value="Chromosome"/>
</dbReference>
<name>A0AB72UE95_9PROT</name>
<proteinExistence type="predicted"/>
<protein>
    <submittedName>
        <fullName evidence="1">Uncharacterized protein</fullName>
    </submittedName>
</protein>
<evidence type="ECO:0000313" key="2">
    <source>
        <dbReference type="Proteomes" id="UP000007127"/>
    </source>
</evidence>
<accession>A0AB72UE95</accession>
<dbReference type="KEGG" id="txi:TH3_11735"/>
<gene>
    <name evidence="1" type="ORF">TH3_11735</name>
</gene>
<dbReference type="EMBL" id="CP004388">
    <property type="protein sequence ID" value="AJD52463.1"/>
    <property type="molecule type" value="Genomic_DNA"/>
</dbReference>
<organism evidence="1 2">
    <name type="scientific">Thalassospira xiamenensis M-5 = DSM 17429</name>
    <dbReference type="NCBI Taxonomy" id="1123366"/>
    <lineage>
        <taxon>Bacteria</taxon>
        <taxon>Pseudomonadati</taxon>
        <taxon>Pseudomonadota</taxon>
        <taxon>Alphaproteobacteria</taxon>
        <taxon>Rhodospirillales</taxon>
        <taxon>Thalassospiraceae</taxon>
        <taxon>Thalassospira</taxon>
    </lineage>
</organism>
<sequence length="108" mass="12405">MAMAAQISCEPTVAAKTDVTSRSDGVWGRMAGLWVKWRVRREACRRNLREVEAMLAMEDWMLQDIYGVGHGDIIAAKHSLLANRHNPGWRLSRFLQDRTPQNPMTKQR</sequence>